<dbReference type="GO" id="GO:0019569">
    <property type="term" value="P:L-arabinose catabolic process to D-xylulose 5-phosphate"/>
    <property type="evidence" value="ECO:0007669"/>
    <property type="project" value="UniProtKB-UniRule"/>
</dbReference>
<dbReference type="HAMAP" id="MF_00520">
    <property type="entry name" value="Ribulokinase"/>
    <property type="match status" value="1"/>
</dbReference>
<comment type="caution">
    <text evidence="11">The sequence shown here is derived from an EMBL/GenBank/DDBJ whole genome shotgun (WGS) entry which is preliminary data.</text>
</comment>
<dbReference type="Gene3D" id="1.20.58.2240">
    <property type="match status" value="1"/>
</dbReference>
<dbReference type="GO" id="GO:0008741">
    <property type="term" value="F:ribulokinase activity"/>
    <property type="evidence" value="ECO:0007669"/>
    <property type="project" value="UniProtKB-UniRule"/>
</dbReference>
<keyword evidence="6 7" id="KW-0119">Carbohydrate metabolism</keyword>
<evidence type="ECO:0000313" key="12">
    <source>
        <dbReference type="Proteomes" id="UP000295530"/>
    </source>
</evidence>
<keyword evidence="12" id="KW-1185">Reference proteome</keyword>
<dbReference type="NCBIfam" id="TIGR01234">
    <property type="entry name" value="L-ribulokinase"/>
    <property type="match status" value="1"/>
</dbReference>
<dbReference type="AlphaFoldDB" id="A0A4R6EL80"/>
<dbReference type="InterPro" id="IPR043129">
    <property type="entry name" value="ATPase_NBD"/>
</dbReference>
<dbReference type="InterPro" id="IPR018485">
    <property type="entry name" value="FGGY_C"/>
</dbReference>
<dbReference type="SUPFAM" id="SSF53067">
    <property type="entry name" value="Actin-like ATPase domain"/>
    <property type="match status" value="2"/>
</dbReference>
<organism evidence="11 12">
    <name type="scientific">Scandinavium goeteborgense</name>
    <dbReference type="NCBI Taxonomy" id="1851514"/>
    <lineage>
        <taxon>Bacteria</taxon>
        <taxon>Pseudomonadati</taxon>
        <taxon>Pseudomonadota</taxon>
        <taxon>Gammaproteobacteria</taxon>
        <taxon>Enterobacterales</taxon>
        <taxon>Enterobacteriaceae</taxon>
        <taxon>Scandinavium</taxon>
    </lineage>
</organism>
<comment type="pathway">
    <text evidence="7 9">Carbohydrate degradation; L-arabinose degradation via L-ribulose; D-xylulose 5-phosphate from L-arabinose (bacterial route): step 2/3.</text>
</comment>
<evidence type="ECO:0000256" key="3">
    <source>
        <dbReference type="ARBA" id="ARBA00022777"/>
    </source>
</evidence>
<comment type="catalytic activity">
    <reaction evidence="7">
        <text>D-ribulose + ATP = D-ribulose 5-phosphate + ADP + H(+)</text>
        <dbReference type="Rhea" id="RHEA:17601"/>
        <dbReference type="ChEBI" id="CHEBI:15378"/>
        <dbReference type="ChEBI" id="CHEBI:17173"/>
        <dbReference type="ChEBI" id="CHEBI:30616"/>
        <dbReference type="ChEBI" id="CHEBI:58121"/>
        <dbReference type="ChEBI" id="CHEBI:456216"/>
        <dbReference type="EC" id="2.7.1.16"/>
    </reaction>
</comment>
<protein>
    <recommendedName>
        <fullName evidence="7 8">Ribulokinase</fullName>
        <ecNumber evidence="7 8">2.7.1.16</ecNumber>
    </recommendedName>
</protein>
<dbReference type="EMBL" id="SNVX01000004">
    <property type="protein sequence ID" value="TDN59585.1"/>
    <property type="molecule type" value="Genomic_DNA"/>
</dbReference>
<dbReference type="PANTHER" id="PTHR43435:SF4">
    <property type="entry name" value="FGGY CARBOHYDRATE KINASE DOMAIN-CONTAINING PROTEIN"/>
    <property type="match status" value="1"/>
</dbReference>
<dbReference type="GO" id="GO:0005737">
    <property type="term" value="C:cytoplasm"/>
    <property type="evidence" value="ECO:0007669"/>
    <property type="project" value="TreeGrafter"/>
</dbReference>
<keyword evidence="2 7" id="KW-0547">Nucleotide-binding</keyword>
<evidence type="ECO:0000313" key="11">
    <source>
        <dbReference type="EMBL" id="TDN59585.1"/>
    </source>
</evidence>
<evidence type="ECO:0000259" key="10">
    <source>
        <dbReference type="Pfam" id="PF02782"/>
    </source>
</evidence>
<dbReference type="RefSeq" id="WP_133460989.1">
    <property type="nucleotide sequence ID" value="NZ_CACSIW010000009.1"/>
</dbReference>
<dbReference type="NCBIfam" id="NF003154">
    <property type="entry name" value="PRK04123.1"/>
    <property type="match status" value="1"/>
</dbReference>
<sequence>MAIAIGLDFGSDSVRALAVECATGKEIATSVEWYPRWQEGRYCDAPNNQFRHHPLDYIESMETALKSVLDELGARRAEVVGIGVDSTGSTPAPIDADGNVLALRPEFSDNPNAMFVLWKDHTAVEEAEAITRLCHQPGNVDYSRYIGGIYSSEWFWAKILHVTRADNSVAQAATSWIELCDWVPALLSGTTRPQDIRRGRCSAGHKSLWHESWNGLPPASFFDALDPLLNQHLDYPMFTDTWTADVPVGTLSADWAQRLGLAESVVISGGAFDCHMGAVGAGAQPNTLVKVIGTSTCDILIADKSSVGDRTVQGICGQVDGSVTPDFIGMEAGQSAFGDIYAWFGRILGWPLEQLAAQHPELKEHIKASQKQLLPALTAAWAQKPSLEHLPVVLDWFNGRRTPNANQRLKGVITDLNLATDAPALFGGLVAATAFGARAIMECFTSQGIPVNNVMALGGIARKNVEIMQACCDVLNRPLQIVASDQCCALGAAIFAAVAAGVHADIPQAQQQMASRVEHTLEPRPAQAQRFEQLYQRYQQWAKSAEQHYLPSAAPTESKPVVQAAMTH</sequence>
<dbReference type="Pfam" id="PF02782">
    <property type="entry name" value="FGGY_C"/>
    <property type="match status" value="1"/>
</dbReference>
<evidence type="ECO:0000256" key="7">
    <source>
        <dbReference type="HAMAP-Rule" id="MF_00520"/>
    </source>
</evidence>
<dbReference type="Gene3D" id="3.30.420.40">
    <property type="match status" value="1"/>
</dbReference>
<gene>
    <name evidence="7" type="primary">araB</name>
    <name evidence="11" type="ORF">EC847_104191</name>
</gene>
<evidence type="ECO:0000256" key="8">
    <source>
        <dbReference type="NCBIfam" id="TIGR01234"/>
    </source>
</evidence>
<dbReference type="GO" id="GO:0005524">
    <property type="term" value="F:ATP binding"/>
    <property type="evidence" value="ECO:0007669"/>
    <property type="project" value="UniProtKB-UniRule"/>
</dbReference>
<dbReference type="GO" id="GO:0019150">
    <property type="term" value="F:D-ribulokinase activity"/>
    <property type="evidence" value="ECO:0007669"/>
    <property type="project" value="RHEA"/>
</dbReference>
<keyword evidence="5 7" id="KW-0054">Arabinose catabolism</keyword>
<comment type="similarity">
    <text evidence="7 9">Belongs to the ribulokinase family.</text>
</comment>
<dbReference type="OrthoDB" id="9805576at2"/>
<name>A0A4R6EL80_SCAGO</name>
<evidence type="ECO:0000256" key="5">
    <source>
        <dbReference type="ARBA" id="ARBA00022935"/>
    </source>
</evidence>
<evidence type="ECO:0000256" key="2">
    <source>
        <dbReference type="ARBA" id="ARBA00022741"/>
    </source>
</evidence>
<keyword evidence="1 7" id="KW-0808">Transferase</keyword>
<dbReference type="Proteomes" id="UP000295530">
    <property type="component" value="Unassembled WGS sequence"/>
</dbReference>
<dbReference type="EC" id="2.7.1.16" evidence="7 8"/>
<evidence type="ECO:0000256" key="4">
    <source>
        <dbReference type="ARBA" id="ARBA00022840"/>
    </source>
</evidence>
<dbReference type="InterPro" id="IPR005929">
    <property type="entry name" value="Ribulokinase"/>
</dbReference>
<evidence type="ECO:0000256" key="9">
    <source>
        <dbReference type="RuleBase" id="RU003455"/>
    </source>
</evidence>
<evidence type="ECO:0000256" key="6">
    <source>
        <dbReference type="ARBA" id="ARBA00023277"/>
    </source>
</evidence>
<accession>A0A4R6EL80</accession>
<reference evidence="11 12" key="1">
    <citation type="submission" date="2019-03" db="EMBL/GenBank/DDBJ databases">
        <title>Genomic analyses of the natural microbiome of Caenorhabditis elegans.</title>
        <authorList>
            <person name="Samuel B."/>
        </authorList>
    </citation>
    <scope>NUCLEOTIDE SEQUENCE [LARGE SCALE GENOMIC DNA]</scope>
    <source>
        <strain evidence="11 12">BIGb0156</strain>
    </source>
</reference>
<dbReference type="UniPathway" id="UPA00145">
    <property type="reaction ID" value="UER00566"/>
</dbReference>
<proteinExistence type="inferred from homology"/>
<comment type="catalytic activity">
    <reaction evidence="7 9">
        <text>L-ribulose + ATP = L-ribulose 5-phosphate + ADP + H(+)</text>
        <dbReference type="Rhea" id="RHEA:22072"/>
        <dbReference type="ChEBI" id="CHEBI:15378"/>
        <dbReference type="ChEBI" id="CHEBI:16880"/>
        <dbReference type="ChEBI" id="CHEBI:30616"/>
        <dbReference type="ChEBI" id="CHEBI:58226"/>
        <dbReference type="ChEBI" id="CHEBI:456216"/>
        <dbReference type="EC" id="2.7.1.16"/>
    </reaction>
</comment>
<keyword evidence="4 7" id="KW-0067">ATP-binding</keyword>
<dbReference type="CDD" id="cd07781">
    <property type="entry name" value="ASKHA_NBD_FGGY_L-RBK"/>
    <property type="match status" value="1"/>
</dbReference>
<evidence type="ECO:0000256" key="1">
    <source>
        <dbReference type="ARBA" id="ARBA00022679"/>
    </source>
</evidence>
<dbReference type="PANTHER" id="PTHR43435">
    <property type="entry name" value="RIBULOKINASE"/>
    <property type="match status" value="1"/>
</dbReference>
<keyword evidence="3 7" id="KW-0418">Kinase</keyword>
<feature type="domain" description="Carbohydrate kinase FGGY C-terminal" evidence="10">
    <location>
        <begin position="289"/>
        <end position="500"/>
    </location>
</feature>